<gene>
    <name evidence="1" type="ORF">SAMN05421742_10823</name>
</gene>
<dbReference type="AlphaFoldDB" id="A0A1G8DIQ1"/>
<evidence type="ECO:0000313" key="2">
    <source>
        <dbReference type="Proteomes" id="UP000217076"/>
    </source>
</evidence>
<keyword evidence="2" id="KW-1185">Reference proteome</keyword>
<sequence>MIPAAPPLFADPMVDSLRAETARLAVALAEAEVALLTGRRLDLAPLGQRLERLCRSIQGLAAEATAAALRPGLSDLMAHLERLERRLAADQGPRPAG</sequence>
<organism evidence="1 2">
    <name type="scientific">Roseospirillum parvum</name>
    <dbReference type="NCBI Taxonomy" id="83401"/>
    <lineage>
        <taxon>Bacteria</taxon>
        <taxon>Pseudomonadati</taxon>
        <taxon>Pseudomonadota</taxon>
        <taxon>Alphaproteobacteria</taxon>
        <taxon>Rhodospirillales</taxon>
        <taxon>Rhodospirillaceae</taxon>
        <taxon>Roseospirillum</taxon>
    </lineage>
</organism>
<name>A0A1G8DIQ1_9PROT</name>
<dbReference type="Proteomes" id="UP000217076">
    <property type="component" value="Unassembled WGS sequence"/>
</dbReference>
<evidence type="ECO:0000313" key="1">
    <source>
        <dbReference type="EMBL" id="SDH57250.1"/>
    </source>
</evidence>
<proteinExistence type="predicted"/>
<dbReference type="EMBL" id="FNCV01000008">
    <property type="protein sequence ID" value="SDH57250.1"/>
    <property type="molecule type" value="Genomic_DNA"/>
</dbReference>
<dbReference type="STRING" id="83401.SAMN05421742_10823"/>
<dbReference type="RefSeq" id="WP_092620399.1">
    <property type="nucleotide sequence ID" value="NZ_FNCV01000008.1"/>
</dbReference>
<protein>
    <submittedName>
        <fullName evidence="1">Uncharacterized protein</fullName>
    </submittedName>
</protein>
<accession>A0A1G8DIQ1</accession>
<reference evidence="2" key="1">
    <citation type="submission" date="2016-10" db="EMBL/GenBank/DDBJ databases">
        <authorList>
            <person name="Varghese N."/>
            <person name="Submissions S."/>
        </authorList>
    </citation>
    <scope>NUCLEOTIDE SEQUENCE [LARGE SCALE GENOMIC DNA]</scope>
    <source>
        <strain evidence="2">930I</strain>
    </source>
</reference>